<dbReference type="Pfam" id="PF00912">
    <property type="entry name" value="Transgly"/>
    <property type="match status" value="1"/>
</dbReference>
<reference evidence="9" key="1">
    <citation type="submission" date="2018-05" db="EMBL/GenBank/DDBJ databases">
        <authorList>
            <person name="Lanie J.A."/>
            <person name="Ng W.-L."/>
            <person name="Kazmierczak K.M."/>
            <person name="Andrzejewski T.M."/>
            <person name="Davidsen T.M."/>
            <person name="Wayne K.J."/>
            <person name="Tettelin H."/>
            <person name="Glass J.I."/>
            <person name="Rusch D."/>
            <person name="Podicherti R."/>
            <person name="Tsui H.-C.T."/>
            <person name="Winkler M.E."/>
        </authorList>
    </citation>
    <scope>NUCLEOTIDE SEQUENCE</scope>
</reference>
<evidence type="ECO:0000256" key="7">
    <source>
        <dbReference type="SAM" id="Phobius"/>
    </source>
</evidence>
<evidence type="ECO:0000256" key="4">
    <source>
        <dbReference type="ARBA" id="ARBA00022984"/>
    </source>
</evidence>
<evidence type="ECO:0000256" key="3">
    <source>
        <dbReference type="ARBA" id="ARBA00022960"/>
    </source>
</evidence>
<evidence type="ECO:0000256" key="6">
    <source>
        <dbReference type="ARBA" id="ARBA00023316"/>
    </source>
</evidence>
<keyword evidence="1" id="KW-0808">Transferase</keyword>
<dbReference type="GO" id="GO:0008955">
    <property type="term" value="F:peptidoglycan glycosyltransferase activity"/>
    <property type="evidence" value="ECO:0007669"/>
    <property type="project" value="TreeGrafter"/>
</dbReference>
<dbReference type="InterPro" id="IPR036950">
    <property type="entry name" value="PBP_transglycosylase"/>
</dbReference>
<feature type="non-terminal residue" evidence="9">
    <location>
        <position position="1"/>
    </location>
</feature>
<dbReference type="AlphaFoldDB" id="A0A382IUI0"/>
<dbReference type="GO" id="GO:0071555">
    <property type="term" value="P:cell wall organization"/>
    <property type="evidence" value="ECO:0007669"/>
    <property type="project" value="UniProtKB-KW"/>
</dbReference>
<dbReference type="Gene3D" id="1.10.3810.10">
    <property type="entry name" value="Biosynthetic peptidoglycan transglycosylase-like"/>
    <property type="match status" value="1"/>
</dbReference>
<dbReference type="GO" id="GO:0009252">
    <property type="term" value="P:peptidoglycan biosynthetic process"/>
    <property type="evidence" value="ECO:0007669"/>
    <property type="project" value="UniProtKB-KW"/>
</dbReference>
<gene>
    <name evidence="9" type="ORF">METZ01_LOCUS255879</name>
</gene>
<dbReference type="PANTHER" id="PTHR32282:SF33">
    <property type="entry name" value="PEPTIDOGLYCAN GLYCOSYLTRANSFERASE"/>
    <property type="match status" value="1"/>
</dbReference>
<dbReference type="InterPro" id="IPR050396">
    <property type="entry name" value="Glycosyltr_51/Transpeptidase"/>
</dbReference>
<feature type="transmembrane region" description="Helical" evidence="7">
    <location>
        <begin position="20"/>
        <end position="40"/>
    </location>
</feature>
<keyword evidence="4" id="KW-0573">Peptidoglycan synthesis</keyword>
<dbReference type="InterPro" id="IPR023346">
    <property type="entry name" value="Lysozyme-like_dom_sf"/>
</dbReference>
<evidence type="ECO:0000313" key="9">
    <source>
        <dbReference type="EMBL" id="SVC03025.1"/>
    </source>
</evidence>
<keyword evidence="7" id="KW-0812">Transmembrane</keyword>
<evidence type="ECO:0000256" key="1">
    <source>
        <dbReference type="ARBA" id="ARBA00022679"/>
    </source>
</evidence>
<evidence type="ECO:0000256" key="5">
    <source>
        <dbReference type="ARBA" id="ARBA00023268"/>
    </source>
</evidence>
<proteinExistence type="predicted"/>
<protein>
    <recommendedName>
        <fullName evidence="8">Glycosyl transferase family 51 domain-containing protein</fullName>
    </recommendedName>
</protein>
<keyword evidence="5" id="KW-0511">Multifunctional enzyme</keyword>
<evidence type="ECO:0000256" key="2">
    <source>
        <dbReference type="ARBA" id="ARBA00022801"/>
    </source>
</evidence>
<dbReference type="InterPro" id="IPR001264">
    <property type="entry name" value="Glyco_trans_51"/>
</dbReference>
<dbReference type="PANTHER" id="PTHR32282">
    <property type="entry name" value="BINDING PROTEIN TRANSPEPTIDASE, PUTATIVE-RELATED"/>
    <property type="match status" value="1"/>
</dbReference>
<dbReference type="GO" id="GO:0016787">
    <property type="term" value="F:hydrolase activity"/>
    <property type="evidence" value="ECO:0007669"/>
    <property type="project" value="UniProtKB-KW"/>
</dbReference>
<dbReference type="GO" id="GO:0008360">
    <property type="term" value="P:regulation of cell shape"/>
    <property type="evidence" value="ECO:0007669"/>
    <property type="project" value="UniProtKB-KW"/>
</dbReference>
<dbReference type="EMBL" id="UINC01069559">
    <property type="protein sequence ID" value="SVC03025.1"/>
    <property type="molecule type" value="Genomic_DNA"/>
</dbReference>
<keyword evidence="6" id="KW-0961">Cell wall biogenesis/degradation</keyword>
<feature type="non-terminal residue" evidence="9">
    <location>
        <position position="243"/>
    </location>
</feature>
<sequence length="243" mass="27865">MPENSSDKYNSKTVSWKRVLLNTFLFLLACFIGGIIYLFILSRDLPSIAELQRFNPEQVSKIMSADGKVLKELYIHKRDVVNISQIPQHLRHGLLSMEDRSFFEHSGISLQSLVRAVIVNILTLSRRQGASTITQQLARNMYNTIGFQKTYKRKLKELITSINIEQTYTKTQIMELYLNSVHFGHGTYGVQAASNHYFGKDVSELQLDESAILIGLLPAPARYSPIRHPERTIIRRNLVLRVM</sequence>
<dbReference type="FunFam" id="1.10.3810.10:FF:000001">
    <property type="entry name" value="Penicillin-binding protein 1A"/>
    <property type="match status" value="1"/>
</dbReference>
<accession>A0A382IUI0</accession>
<keyword evidence="7" id="KW-1133">Transmembrane helix</keyword>
<keyword evidence="2" id="KW-0378">Hydrolase</keyword>
<keyword evidence="3" id="KW-0133">Cell shape</keyword>
<organism evidence="9">
    <name type="scientific">marine metagenome</name>
    <dbReference type="NCBI Taxonomy" id="408172"/>
    <lineage>
        <taxon>unclassified sequences</taxon>
        <taxon>metagenomes</taxon>
        <taxon>ecological metagenomes</taxon>
    </lineage>
</organism>
<dbReference type="SUPFAM" id="SSF53955">
    <property type="entry name" value="Lysozyme-like"/>
    <property type="match status" value="1"/>
</dbReference>
<evidence type="ECO:0000259" key="8">
    <source>
        <dbReference type="Pfam" id="PF00912"/>
    </source>
</evidence>
<feature type="domain" description="Glycosyl transferase family 51" evidence="8">
    <location>
        <begin position="67"/>
        <end position="243"/>
    </location>
</feature>
<keyword evidence="7" id="KW-0472">Membrane</keyword>
<name>A0A382IUI0_9ZZZZ</name>